<dbReference type="Pfam" id="PF04794">
    <property type="entry name" value="YdjC"/>
    <property type="match status" value="1"/>
</dbReference>
<accession>A0A3A8R3T4</accession>
<protein>
    <submittedName>
        <fullName evidence="6">ChbG/HpnK family deacetylase</fullName>
    </submittedName>
</protein>
<dbReference type="Proteomes" id="UP000282656">
    <property type="component" value="Unassembled WGS sequence"/>
</dbReference>
<keyword evidence="5" id="KW-0119">Carbohydrate metabolism</keyword>
<sequence length="254" mass="27474">MKEARATPPRALIINADDLGYDPGITRGILQALREGVVSSATLMVNAPDAEAAARQARGLAIGLHLNLDRGAPVAPGFPREWRTGDGGLDGARVGALPADVVEAEALAQLERLERLLGQAATHVDVHKHLHRHPQVLEGLSRVARRAGLPVRSIHADMRSALRARGVATNDHFVGESGGTAYWTPERFAQALEALPSEGITEWMCHPGHLPERVTTRYAAQREVERATFVDARAREALRQAGVSPTDYRVLTRA</sequence>
<evidence type="ECO:0000256" key="4">
    <source>
        <dbReference type="ARBA" id="ARBA00022842"/>
    </source>
</evidence>
<comment type="caution">
    <text evidence="6">The sequence shown here is derived from an EMBL/GenBank/DDBJ whole genome shotgun (WGS) entry which is preliminary data.</text>
</comment>
<dbReference type="PANTHER" id="PTHR31609:SF1">
    <property type="entry name" value="CARBOHYDRATE DEACETYLASE"/>
    <property type="match status" value="1"/>
</dbReference>
<gene>
    <name evidence="6" type="ORF">D7X96_13125</name>
</gene>
<evidence type="ECO:0000256" key="3">
    <source>
        <dbReference type="ARBA" id="ARBA00022801"/>
    </source>
</evidence>
<dbReference type="InterPro" id="IPR006879">
    <property type="entry name" value="YdjC-like"/>
</dbReference>
<dbReference type="Gene3D" id="3.20.20.370">
    <property type="entry name" value="Glycoside hydrolase/deacetylase"/>
    <property type="match status" value="1"/>
</dbReference>
<dbReference type="InterPro" id="IPR011330">
    <property type="entry name" value="Glyco_hydro/deAcase_b/a-brl"/>
</dbReference>
<keyword evidence="7" id="KW-1185">Reference proteome</keyword>
<dbReference type="GO" id="GO:0046872">
    <property type="term" value="F:metal ion binding"/>
    <property type="evidence" value="ECO:0007669"/>
    <property type="project" value="UniProtKB-KW"/>
</dbReference>
<keyword evidence="4" id="KW-0460">Magnesium</keyword>
<dbReference type="OrthoDB" id="9774177at2"/>
<keyword evidence="2" id="KW-0479">Metal-binding</keyword>
<evidence type="ECO:0000256" key="1">
    <source>
        <dbReference type="ARBA" id="ARBA00001946"/>
    </source>
</evidence>
<comment type="cofactor">
    <cofactor evidence="1">
        <name>Mg(2+)</name>
        <dbReference type="ChEBI" id="CHEBI:18420"/>
    </cofactor>
</comment>
<proteinExistence type="predicted"/>
<dbReference type="GO" id="GO:0005975">
    <property type="term" value="P:carbohydrate metabolic process"/>
    <property type="evidence" value="ECO:0007669"/>
    <property type="project" value="InterPro"/>
</dbReference>
<dbReference type="PANTHER" id="PTHR31609">
    <property type="entry name" value="YDJC DEACETYLASE FAMILY MEMBER"/>
    <property type="match status" value="1"/>
</dbReference>
<name>A0A3A8R3T4_9BACT</name>
<keyword evidence="3" id="KW-0378">Hydrolase</keyword>
<dbReference type="GO" id="GO:0016787">
    <property type="term" value="F:hydrolase activity"/>
    <property type="evidence" value="ECO:0007669"/>
    <property type="project" value="UniProtKB-KW"/>
</dbReference>
<dbReference type="AlphaFoldDB" id="A0A3A8R3T4"/>
<evidence type="ECO:0000256" key="2">
    <source>
        <dbReference type="ARBA" id="ARBA00022723"/>
    </source>
</evidence>
<organism evidence="6 7">
    <name type="scientific">Corallococcus interemptor</name>
    <dbReference type="NCBI Taxonomy" id="2316720"/>
    <lineage>
        <taxon>Bacteria</taxon>
        <taxon>Pseudomonadati</taxon>
        <taxon>Myxococcota</taxon>
        <taxon>Myxococcia</taxon>
        <taxon>Myxococcales</taxon>
        <taxon>Cystobacterineae</taxon>
        <taxon>Myxococcaceae</taxon>
        <taxon>Corallococcus</taxon>
    </lineage>
</organism>
<evidence type="ECO:0000313" key="6">
    <source>
        <dbReference type="EMBL" id="RKH69994.1"/>
    </source>
</evidence>
<reference evidence="7" key="1">
    <citation type="submission" date="2018-09" db="EMBL/GenBank/DDBJ databases">
        <authorList>
            <person name="Livingstone P.G."/>
            <person name="Whitworth D.E."/>
        </authorList>
    </citation>
    <scope>NUCLEOTIDE SEQUENCE [LARGE SCALE GENOMIC DNA]</scope>
    <source>
        <strain evidence="7">AB047A</strain>
    </source>
</reference>
<dbReference type="SUPFAM" id="SSF88713">
    <property type="entry name" value="Glycoside hydrolase/deacetylase"/>
    <property type="match status" value="1"/>
</dbReference>
<evidence type="ECO:0000256" key="5">
    <source>
        <dbReference type="ARBA" id="ARBA00023277"/>
    </source>
</evidence>
<dbReference type="EMBL" id="RAWM01000028">
    <property type="protein sequence ID" value="RKH69994.1"/>
    <property type="molecule type" value="Genomic_DNA"/>
</dbReference>
<evidence type="ECO:0000313" key="7">
    <source>
        <dbReference type="Proteomes" id="UP000282656"/>
    </source>
</evidence>
<dbReference type="GO" id="GO:0019213">
    <property type="term" value="F:deacetylase activity"/>
    <property type="evidence" value="ECO:0007669"/>
    <property type="project" value="TreeGrafter"/>
</dbReference>